<dbReference type="HOGENOM" id="CLU_2970729_0_0_9"/>
<dbReference type="STRING" id="608506.COB47_1396"/>
<dbReference type="AlphaFoldDB" id="D9TL04"/>
<dbReference type="Proteomes" id="UP000000347">
    <property type="component" value="Chromosome"/>
</dbReference>
<protein>
    <submittedName>
        <fullName evidence="1">Nucleotidyltransferase substrate binding protein HI0074</fullName>
    </submittedName>
</protein>
<dbReference type="KEGG" id="cob:COB47_1396"/>
<proteinExistence type="predicted"/>
<evidence type="ECO:0000313" key="1">
    <source>
        <dbReference type="EMBL" id="ADL42686.1"/>
    </source>
</evidence>
<dbReference type="EMBL" id="CP002164">
    <property type="protein sequence ID" value="ADL42686.1"/>
    <property type="molecule type" value="Genomic_DNA"/>
</dbReference>
<dbReference type="SUPFAM" id="SSF81593">
    <property type="entry name" value="Nucleotidyltransferase substrate binding subunit/domain"/>
    <property type="match status" value="1"/>
</dbReference>
<sequence>MEDEKFGKKIKESFANFQKALLRLKEAVEERSDNPLLYDGAIQRFEFTSLKGEFKSNV</sequence>
<dbReference type="RefSeq" id="WP_013290684.1">
    <property type="nucleotide sequence ID" value="NC_014392.1"/>
</dbReference>
<dbReference type="Gene3D" id="1.20.120.330">
    <property type="entry name" value="Nucleotidyltransferases domain 2"/>
    <property type="match status" value="1"/>
</dbReference>
<keyword evidence="1" id="KW-0808">Transferase</keyword>
<evidence type="ECO:0000313" key="2">
    <source>
        <dbReference type="Proteomes" id="UP000000347"/>
    </source>
</evidence>
<keyword evidence="2" id="KW-1185">Reference proteome</keyword>
<dbReference type="GO" id="GO:0016740">
    <property type="term" value="F:transferase activity"/>
    <property type="evidence" value="ECO:0007669"/>
    <property type="project" value="UniProtKB-KW"/>
</dbReference>
<reference evidence="1 2" key="1">
    <citation type="journal article" date="2010" name="J. Bacteriol.">
        <title>Complete genome sequence of the cellulolytic thermophile Caldicellulosiruptor obsidiansis OB47T.</title>
        <authorList>
            <person name="Elkins J.G."/>
            <person name="Lochner A."/>
            <person name="Hamilton-Brehm S.D."/>
            <person name="Davenport K.W."/>
            <person name="Podar M."/>
            <person name="Brown S.D."/>
            <person name="Land M.L."/>
            <person name="Hauser L.J."/>
            <person name="Klingeman D.M."/>
            <person name="Raman B."/>
            <person name="Goodwin L.A."/>
            <person name="Tapia R."/>
            <person name="Meincke L.J."/>
            <person name="Detter J.C."/>
            <person name="Bruce D.C."/>
            <person name="Han C.S."/>
            <person name="Palumbo A.V."/>
            <person name="Cottingham R.W."/>
            <person name="Keller M."/>
            <person name="Graham D.E."/>
        </authorList>
    </citation>
    <scope>NUCLEOTIDE SEQUENCE [LARGE SCALE GENOMIC DNA]</scope>
    <source>
        <strain evidence="2">ATCC BAA-2073 / strain OB47</strain>
    </source>
</reference>
<dbReference type="OrthoDB" id="9810452at2"/>
<accession>D9TL04</accession>
<gene>
    <name evidence="1" type="ordered locus">COB47_1396</name>
</gene>
<name>D9TL04_CALOO</name>
<organism evidence="1 2">
    <name type="scientific">Caldicellulosiruptor obsidiansis (strain ATCC BAA-2073 / JCM 16842 / OB47)</name>
    <dbReference type="NCBI Taxonomy" id="608506"/>
    <lineage>
        <taxon>Bacteria</taxon>
        <taxon>Bacillati</taxon>
        <taxon>Bacillota</taxon>
        <taxon>Bacillota incertae sedis</taxon>
        <taxon>Caldicellulosiruptorales</taxon>
        <taxon>Caldicellulosiruptoraceae</taxon>
        <taxon>Caldicellulosiruptor</taxon>
    </lineage>
</organism>